<dbReference type="InterPro" id="IPR011010">
    <property type="entry name" value="DNA_brk_join_enz"/>
</dbReference>
<keyword evidence="4" id="KW-0233">DNA recombination</keyword>
<dbReference type="EMBL" id="JACIEE010000015">
    <property type="protein sequence ID" value="MBB3980081.1"/>
    <property type="molecule type" value="Genomic_DNA"/>
</dbReference>
<dbReference type="Proteomes" id="UP000574761">
    <property type="component" value="Unassembled WGS sequence"/>
</dbReference>
<keyword evidence="2" id="KW-0229">DNA integration</keyword>
<evidence type="ECO:0000313" key="7">
    <source>
        <dbReference type="EMBL" id="MBB3980081.1"/>
    </source>
</evidence>
<feature type="domain" description="Tyr recombinase" evidence="6">
    <location>
        <begin position="199"/>
        <end position="372"/>
    </location>
</feature>
<dbReference type="CDD" id="cd00397">
    <property type="entry name" value="DNA_BRE_C"/>
    <property type="match status" value="1"/>
</dbReference>
<evidence type="ECO:0000259" key="6">
    <source>
        <dbReference type="PROSITE" id="PS51898"/>
    </source>
</evidence>
<accession>A0A7W6DF17</accession>
<dbReference type="Gene3D" id="1.10.150.130">
    <property type="match status" value="1"/>
</dbReference>
<dbReference type="SUPFAM" id="SSF56349">
    <property type="entry name" value="DNA breaking-rejoining enzymes"/>
    <property type="match status" value="1"/>
</dbReference>
<dbReference type="PANTHER" id="PTHR30349:SF64">
    <property type="entry name" value="PROPHAGE INTEGRASE INTD-RELATED"/>
    <property type="match status" value="1"/>
</dbReference>
<dbReference type="RefSeq" id="WP_183808234.1">
    <property type="nucleotide sequence ID" value="NZ_JACIEE010000015.1"/>
</dbReference>
<evidence type="ECO:0000256" key="4">
    <source>
        <dbReference type="ARBA" id="ARBA00023172"/>
    </source>
</evidence>
<dbReference type="GO" id="GO:0003677">
    <property type="term" value="F:DNA binding"/>
    <property type="evidence" value="ECO:0007669"/>
    <property type="project" value="UniProtKB-KW"/>
</dbReference>
<protein>
    <submittedName>
        <fullName evidence="7">Integrase</fullName>
    </submittedName>
</protein>
<name>A0A7W6DF17_9HYPH</name>
<dbReference type="InterPro" id="IPR050090">
    <property type="entry name" value="Tyrosine_recombinase_XerCD"/>
</dbReference>
<comment type="caution">
    <text evidence="7">The sequence shown here is derived from an EMBL/GenBank/DDBJ whole genome shotgun (WGS) entry which is preliminary data.</text>
</comment>
<dbReference type="InterPro" id="IPR010998">
    <property type="entry name" value="Integrase_recombinase_N"/>
</dbReference>
<dbReference type="PROSITE" id="PS51898">
    <property type="entry name" value="TYR_RECOMBINASE"/>
    <property type="match status" value="1"/>
</dbReference>
<evidence type="ECO:0000313" key="8">
    <source>
        <dbReference type="Proteomes" id="UP000574761"/>
    </source>
</evidence>
<keyword evidence="8" id="KW-1185">Reference proteome</keyword>
<feature type="region of interest" description="Disordered" evidence="5">
    <location>
        <begin position="1"/>
        <end position="33"/>
    </location>
</feature>
<dbReference type="AlphaFoldDB" id="A0A7W6DF17"/>
<evidence type="ECO:0000256" key="5">
    <source>
        <dbReference type="SAM" id="MobiDB-lite"/>
    </source>
</evidence>
<gene>
    <name evidence="7" type="ORF">GGQ64_005328</name>
</gene>
<organism evidence="7 8">
    <name type="scientific">Mycoplana azooxidifex</name>
    <dbReference type="NCBI Taxonomy" id="1636188"/>
    <lineage>
        <taxon>Bacteria</taxon>
        <taxon>Pseudomonadati</taxon>
        <taxon>Pseudomonadota</taxon>
        <taxon>Alphaproteobacteria</taxon>
        <taxon>Hyphomicrobiales</taxon>
        <taxon>Rhizobiaceae</taxon>
        <taxon>Mycoplana</taxon>
    </lineage>
</organism>
<reference evidence="7 8" key="1">
    <citation type="submission" date="2020-08" db="EMBL/GenBank/DDBJ databases">
        <title>Genomic Encyclopedia of Type Strains, Phase IV (KMG-IV): sequencing the most valuable type-strain genomes for metagenomic binning, comparative biology and taxonomic classification.</title>
        <authorList>
            <person name="Goeker M."/>
        </authorList>
    </citation>
    <scope>NUCLEOTIDE SEQUENCE [LARGE SCALE GENOMIC DNA]</scope>
    <source>
        <strain evidence="7 8">DSM 100211</strain>
    </source>
</reference>
<dbReference type="InterPro" id="IPR002104">
    <property type="entry name" value="Integrase_catalytic"/>
</dbReference>
<dbReference type="GO" id="GO:0006310">
    <property type="term" value="P:DNA recombination"/>
    <property type="evidence" value="ECO:0007669"/>
    <property type="project" value="UniProtKB-KW"/>
</dbReference>
<dbReference type="Gene3D" id="1.10.443.10">
    <property type="entry name" value="Intergrase catalytic core"/>
    <property type="match status" value="1"/>
</dbReference>
<evidence type="ECO:0000256" key="1">
    <source>
        <dbReference type="ARBA" id="ARBA00008857"/>
    </source>
</evidence>
<keyword evidence="3" id="KW-0238">DNA-binding</keyword>
<dbReference type="InterPro" id="IPR013762">
    <property type="entry name" value="Integrase-like_cat_sf"/>
</dbReference>
<proteinExistence type="inferred from homology"/>
<sequence length="380" mass="42129">MTQDTAAASLGTMPRPRKHDKLPKGVTFDPDRHNNPRYYFRTAGKAKVRLRETPGTTAFDDEVACARLGQPYSRPGEVPAPIGGKSKTPAEGTLGWLVTEYKRRAAGSVTNRTMETRARILEEVCQSLTPKKKLPRGHLPFASMEKKHITEIRDELRPTPGARNDIVKALSAMFTWAVDTADLCKMNPCSGIKRLKSGDGFHTWTEEEVRQFEAKHPAGSRARLALNIGLYTGFRLQTMAIFGRQHVTADGWIKIRPAKTARSSGVDVDIPMLPELETALADGPVGNMTFLVTEYGKPFSVKGLGNKMRDWCDEAKLFHCSMHGLRKAGATRAAENGATEKQLMAIFGWTTMEQASYYTEKANRKKLAGAGMKFLSKEQK</sequence>
<evidence type="ECO:0000256" key="3">
    <source>
        <dbReference type="ARBA" id="ARBA00023125"/>
    </source>
</evidence>
<comment type="similarity">
    <text evidence="1">Belongs to the 'phage' integrase family.</text>
</comment>
<evidence type="ECO:0000256" key="2">
    <source>
        <dbReference type="ARBA" id="ARBA00022908"/>
    </source>
</evidence>
<dbReference type="PANTHER" id="PTHR30349">
    <property type="entry name" value="PHAGE INTEGRASE-RELATED"/>
    <property type="match status" value="1"/>
</dbReference>
<dbReference type="Pfam" id="PF00589">
    <property type="entry name" value="Phage_integrase"/>
    <property type="match status" value="1"/>
</dbReference>
<dbReference type="GO" id="GO:0015074">
    <property type="term" value="P:DNA integration"/>
    <property type="evidence" value="ECO:0007669"/>
    <property type="project" value="UniProtKB-KW"/>
</dbReference>